<evidence type="ECO:0000313" key="2">
    <source>
        <dbReference type="EMBL" id="GAA3951624.1"/>
    </source>
</evidence>
<keyword evidence="1" id="KW-0812">Transmembrane</keyword>
<feature type="transmembrane region" description="Helical" evidence="1">
    <location>
        <begin position="6"/>
        <end position="25"/>
    </location>
</feature>
<feature type="transmembrane region" description="Helical" evidence="1">
    <location>
        <begin position="37"/>
        <end position="58"/>
    </location>
</feature>
<proteinExistence type="predicted"/>
<gene>
    <name evidence="2" type="primary">brnE</name>
    <name evidence="2" type="ORF">GCM10022231_06770</name>
</gene>
<sequence length="107" mass="11189">MPDPGYLLAVLATVFVITFALRALPFAVLRPLRQSRFVVTMATWLPAGILAILAAATWQSTVAADGQTVAALIAVVVTAAVHLTCGRRTLLSVGLGTLTYIGLLSVL</sequence>
<name>A0ABP7NPR7_9ACTN</name>
<evidence type="ECO:0000256" key="1">
    <source>
        <dbReference type="SAM" id="Phobius"/>
    </source>
</evidence>
<dbReference type="InterPro" id="IPR008407">
    <property type="entry name" value="Brnchd-chn_aa_trnsp_AzlD"/>
</dbReference>
<keyword evidence="1" id="KW-1133">Transmembrane helix</keyword>
<reference evidence="3" key="1">
    <citation type="journal article" date="2019" name="Int. J. Syst. Evol. Microbiol.">
        <title>The Global Catalogue of Microorganisms (GCM) 10K type strain sequencing project: providing services to taxonomists for standard genome sequencing and annotation.</title>
        <authorList>
            <consortium name="The Broad Institute Genomics Platform"/>
            <consortium name="The Broad Institute Genome Sequencing Center for Infectious Disease"/>
            <person name="Wu L."/>
            <person name="Ma J."/>
        </authorList>
    </citation>
    <scope>NUCLEOTIDE SEQUENCE [LARGE SCALE GENOMIC DNA]</scope>
    <source>
        <strain evidence="3">JCM 16923</strain>
    </source>
</reference>
<protein>
    <submittedName>
        <fullName evidence="2">Branched-chain amino acid exporter BrnE</fullName>
    </submittedName>
</protein>
<feature type="transmembrane region" description="Helical" evidence="1">
    <location>
        <begin position="64"/>
        <end position="83"/>
    </location>
</feature>
<evidence type="ECO:0000313" key="3">
    <source>
        <dbReference type="Proteomes" id="UP001418444"/>
    </source>
</evidence>
<dbReference type="RefSeq" id="WP_344780624.1">
    <property type="nucleotide sequence ID" value="NZ_BAAAZW010000002.1"/>
</dbReference>
<dbReference type="EMBL" id="BAAAZW010000002">
    <property type="protein sequence ID" value="GAA3951624.1"/>
    <property type="molecule type" value="Genomic_DNA"/>
</dbReference>
<dbReference type="Pfam" id="PF05437">
    <property type="entry name" value="AzlD"/>
    <property type="match status" value="1"/>
</dbReference>
<organism evidence="2 3">
    <name type="scientific">Gordonia caeni</name>
    <dbReference type="NCBI Taxonomy" id="1007097"/>
    <lineage>
        <taxon>Bacteria</taxon>
        <taxon>Bacillati</taxon>
        <taxon>Actinomycetota</taxon>
        <taxon>Actinomycetes</taxon>
        <taxon>Mycobacteriales</taxon>
        <taxon>Gordoniaceae</taxon>
        <taxon>Gordonia</taxon>
    </lineage>
</organism>
<keyword evidence="1" id="KW-0472">Membrane</keyword>
<comment type="caution">
    <text evidence="2">The sequence shown here is derived from an EMBL/GenBank/DDBJ whole genome shotgun (WGS) entry which is preliminary data.</text>
</comment>
<keyword evidence="3" id="KW-1185">Reference proteome</keyword>
<dbReference type="Proteomes" id="UP001418444">
    <property type="component" value="Unassembled WGS sequence"/>
</dbReference>
<accession>A0ABP7NPR7</accession>